<feature type="compositionally biased region" description="Low complexity" evidence="5">
    <location>
        <begin position="890"/>
        <end position="907"/>
    </location>
</feature>
<gene>
    <name evidence="8" type="ORF">SAMN02745172_01816</name>
</gene>
<dbReference type="Pfam" id="PF22527">
    <property type="entry name" value="DEXQc_Suv3"/>
    <property type="match status" value="1"/>
</dbReference>
<dbReference type="AlphaFoldDB" id="A0A1M7ZIF1"/>
<dbReference type="RefSeq" id="WP_244530823.1">
    <property type="nucleotide sequence ID" value="NZ_FRXO01000003.1"/>
</dbReference>
<dbReference type="InterPro" id="IPR055206">
    <property type="entry name" value="DEXQc_SUV3"/>
</dbReference>
<evidence type="ECO:0000256" key="1">
    <source>
        <dbReference type="ARBA" id="ARBA00022741"/>
    </source>
</evidence>
<feature type="domain" description="Helicase C-terminal" evidence="7">
    <location>
        <begin position="165"/>
        <end position="323"/>
    </location>
</feature>
<keyword evidence="4" id="KW-0067">ATP-binding</keyword>
<dbReference type="PANTHER" id="PTHR12131:SF1">
    <property type="entry name" value="ATP-DEPENDENT RNA HELICASE SUPV3L1, MITOCHONDRIAL-RELATED"/>
    <property type="match status" value="1"/>
</dbReference>
<feature type="domain" description="Helicase ATP-binding" evidence="6">
    <location>
        <begin position="10"/>
        <end position="157"/>
    </location>
</feature>
<dbReference type="GO" id="GO:0005524">
    <property type="term" value="F:ATP binding"/>
    <property type="evidence" value="ECO:0007669"/>
    <property type="project" value="UniProtKB-KW"/>
</dbReference>
<evidence type="ECO:0000256" key="2">
    <source>
        <dbReference type="ARBA" id="ARBA00022801"/>
    </source>
</evidence>
<feature type="compositionally biased region" description="Basic and acidic residues" evidence="5">
    <location>
        <begin position="1040"/>
        <end position="1055"/>
    </location>
</feature>
<dbReference type="SUPFAM" id="SSF52540">
    <property type="entry name" value="P-loop containing nucleoside triphosphate hydrolases"/>
    <property type="match status" value="2"/>
</dbReference>
<dbReference type="STRING" id="1123029.SAMN02745172_01816"/>
<feature type="compositionally biased region" description="Basic and acidic residues" evidence="5">
    <location>
        <begin position="1067"/>
        <end position="1138"/>
    </location>
</feature>
<sequence length="1161" mass="124324">MTVAMKMPLPPSARARTVTAVLGPTNTGKTHLAIERMLGHGGGLIGLPLRLLAREVYGRLVERAGVDAVALVTGEERIEPAKPRYFVCTVEAMPETTDLSFVAIDEVQLAGDLARGRVFTDRILSLRGRDETLLLGAPTARPLLEKLVPGINVVVRPRMSVLTYAGQKKITRLPTRSAVVAFSADEVYAIAELIRRQRGGAAVVLGSLSPRTRNAQVELFQNGDVDFLVATDAIGMGLNLDVEHVAFAANRKFDGYQHRLLSPAELGQIAGRAGRHTRDGTFGVTGRADPFDDELVQALETHHFAPLRMFQWRNSVLDFSSLTALRASLDETPREEGLTRAPPGDDVVSLDFALRDPEIRGLARDRSSVALLWDVCQVPDYRKIAPANHADLILALYGFLARRGTVDDDWFGRQVAFADRVDGDIDTLANRIAHIRTWTYVANRGDWLSDPNHWRGVTRDVEDRLSDALHERLTQRFVDRRTSVLMRRLRENAMLDAEITPTGDVTVEGQHVGHLQGFRFVPAAGGDGVDGKALRAAAAKALAGEIDARAERLSRAQDGDFVLAADGAIRWLGEVVAKLVPGDEALKPGFVLLADEHLSGPARDQVHARVATWLSTHIGTLLKPLFDLTAATELGGLARGIAFRIAEGLGVVERPAISDEIKSLDQPGRGALRQLGVRFGAYHLFVPALLKPAPSRLLAVLWALKHADLGVPGLLDVPQLSASGRTSITVDPTVPPDLYRVCGFKVCGVRAVRIDILERLADIIRPILAWRPGPDAGPAPEGAHPQGGFMATVRMTSLVGCSGEDFASILKGLGYRMDRRPAPPAPAPVDAAAVAPETEAPAAVEPIEAAAGEDITAAEAEAELVAGTTAEDAAPEGVAAEAAVAESAAAESVVVEDTPATETPAADAADDAEARQAAVIAALGEAADAEAAIEAEVETHAETEALQTGPMAEPLQPAEAEALGEPATPEAPVVADEAEPAMVEVWRPAGRGERHGNQQRRNGGRPGQRDNRERGRGGNRGERGGSSAPAAGEAVAAEAGRQDAPSRDAPSRDAQSRGGRGGQGRDGQNRDGQPREGGRNRFEDRGNRGGEPGKGRRDDNRGERGSERQADKRDDRRDDRRGRDSNRPQGDRGERRQQTIDPNSPFAALAALKADLERRGR</sequence>
<name>A0A1M7ZIF1_9HYPH</name>
<dbReference type="InterPro" id="IPR001650">
    <property type="entry name" value="Helicase_C-like"/>
</dbReference>
<dbReference type="EMBL" id="FRXO01000003">
    <property type="protein sequence ID" value="SHO64654.1"/>
    <property type="molecule type" value="Genomic_DNA"/>
</dbReference>
<feature type="compositionally biased region" description="Low complexity" evidence="5">
    <location>
        <begin position="960"/>
        <end position="985"/>
    </location>
</feature>
<evidence type="ECO:0000256" key="4">
    <source>
        <dbReference type="ARBA" id="ARBA00022840"/>
    </source>
</evidence>
<evidence type="ECO:0000256" key="5">
    <source>
        <dbReference type="SAM" id="MobiDB-lite"/>
    </source>
</evidence>
<keyword evidence="1" id="KW-0547">Nucleotide-binding</keyword>
<keyword evidence="9" id="KW-1185">Reference proteome</keyword>
<dbReference type="PROSITE" id="PS51194">
    <property type="entry name" value="HELICASE_CTER"/>
    <property type="match status" value="1"/>
</dbReference>
<evidence type="ECO:0000256" key="3">
    <source>
        <dbReference type="ARBA" id="ARBA00022806"/>
    </source>
</evidence>
<dbReference type="GO" id="GO:0004386">
    <property type="term" value="F:helicase activity"/>
    <property type="evidence" value="ECO:0007669"/>
    <property type="project" value="UniProtKB-KW"/>
</dbReference>
<organism evidence="8 9">
    <name type="scientific">Pseudoxanthobacter soli DSM 19599</name>
    <dbReference type="NCBI Taxonomy" id="1123029"/>
    <lineage>
        <taxon>Bacteria</taxon>
        <taxon>Pseudomonadati</taxon>
        <taxon>Pseudomonadota</taxon>
        <taxon>Alphaproteobacteria</taxon>
        <taxon>Hyphomicrobiales</taxon>
        <taxon>Segnochrobactraceae</taxon>
        <taxon>Pseudoxanthobacter</taxon>
    </lineage>
</organism>
<dbReference type="Proteomes" id="UP000186406">
    <property type="component" value="Unassembled WGS sequence"/>
</dbReference>
<dbReference type="Gene3D" id="3.40.50.300">
    <property type="entry name" value="P-loop containing nucleotide triphosphate hydrolases"/>
    <property type="match status" value="2"/>
</dbReference>
<proteinExistence type="predicted"/>
<evidence type="ECO:0000313" key="9">
    <source>
        <dbReference type="Proteomes" id="UP000186406"/>
    </source>
</evidence>
<dbReference type="SMART" id="SM00490">
    <property type="entry name" value="HELICc"/>
    <property type="match status" value="1"/>
</dbReference>
<reference evidence="8 9" key="1">
    <citation type="submission" date="2016-12" db="EMBL/GenBank/DDBJ databases">
        <authorList>
            <person name="Song W.-J."/>
            <person name="Kurnit D.M."/>
        </authorList>
    </citation>
    <scope>NUCLEOTIDE SEQUENCE [LARGE SCALE GENOMIC DNA]</scope>
    <source>
        <strain evidence="8 9">DSM 19599</strain>
    </source>
</reference>
<evidence type="ECO:0000259" key="7">
    <source>
        <dbReference type="PROSITE" id="PS51194"/>
    </source>
</evidence>
<feature type="region of interest" description="Disordered" evidence="5">
    <location>
        <begin position="821"/>
        <end position="840"/>
    </location>
</feature>
<dbReference type="PANTHER" id="PTHR12131">
    <property type="entry name" value="ATP-DEPENDENT RNA AND DNA HELICASE"/>
    <property type="match status" value="1"/>
</dbReference>
<evidence type="ECO:0000259" key="6">
    <source>
        <dbReference type="PROSITE" id="PS51192"/>
    </source>
</evidence>
<keyword evidence="2" id="KW-0378">Hydrolase</keyword>
<dbReference type="GO" id="GO:0016787">
    <property type="term" value="F:hydrolase activity"/>
    <property type="evidence" value="ECO:0007669"/>
    <property type="project" value="UniProtKB-KW"/>
</dbReference>
<evidence type="ECO:0000313" key="8">
    <source>
        <dbReference type="EMBL" id="SHO64654.1"/>
    </source>
</evidence>
<dbReference type="PROSITE" id="PS51192">
    <property type="entry name" value="HELICASE_ATP_BIND_1"/>
    <property type="match status" value="1"/>
</dbReference>
<feature type="region of interest" description="Disordered" evidence="5">
    <location>
        <begin position="960"/>
        <end position="1161"/>
    </location>
</feature>
<feature type="compositionally biased region" description="Basic and acidic residues" evidence="5">
    <location>
        <begin position="1007"/>
        <end position="1023"/>
    </location>
</feature>
<dbReference type="Pfam" id="PF00271">
    <property type="entry name" value="Helicase_C"/>
    <property type="match status" value="1"/>
</dbReference>
<protein>
    <submittedName>
        <fullName evidence="8">ATP-dependent RNA helicase SUPV3L1/SUV3</fullName>
    </submittedName>
</protein>
<feature type="region of interest" description="Disordered" evidence="5">
    <location>
        <begin position="890"/>
        <end position="910"/>
    </location>
</feature>
<feature type="compositionally biased region" description="Low complexity" evidence="5">
    <location>
        <begin position="1025"/>
        <end position="1039"/>
    </location>
</feature>
<dbReference type="InterPro" id="IPR050699">
    <property type="entry name" value="RNA-DNA_Helicase"/>
</dbReference>
<feature type="compositionally biased region" description="Low complexity" evidence="5">
    <location>
        <begin position="828"/>
        <end position="840"/>
    </location>
</feature>
<keyword evidence="3 8" id="KW-0347">Helicase</keyword>
<accession>A0A1M7ZIF1</accession>
<dbReference type="InterPro" id="IPR014001">
    <property type="entry name" value="Helicase_ATP-bd"/>
</dbReference>
<dbReference type="InterPro" id="IPR027417">
    <property type="entry name" value="P-loop_NTPase"/>
</dbReference>